<gene>
    <name evidence="15" type="ordered locus">Tlie_1171</name>
</gene>
<feature type="transmembrane region" description="Helical" evidence="13">
    <location>
        <begin position="171"/>
        <end position="197"/>
    </location>
</feature>
<accession>G7V5B9</accession>
<keyword evidence="7" id="KW-0479">Metal-binding</keyword>
<keyword evidence="4" id="KW-1003">Cell membrane</keyword>
<keyword evidence="6 13" id="KW-0812">Transmembrane</keyword>
<dbReference type="OrthoDB" id="9800627at2"/>
<keyword evidence="9" id="KW-0862">Zinc</keyword>
<evidence type="ECO:0000256" key="11">
    <source>
        <dbReference type="ARBA" id="ARBA00023049"/>
    </source>
</evidence>
<proteinExistence type="inferred from homology"/>
<dbReference type="CDD" id="cd06158">
    <property type="entry name" value="S2P-M50_like_1"/>
    <property type="match status" value="1"/>
</dbReference>
<evidence type="ECO:0000256" key="12">
    <source>
        <dbReference type="ARBA" id="ARBA00023136"/>
    </source>
</evidence>
<name>G7V5B9_THELD</name>
<keyword evidence="10 13" id="KW-1133">Transmembrane helix</keyword>
<evidence type="ECO:0000256" key="7">
    <source>
        <dbReference type="ARBA" id="ARBA00022723"/>
    </source>
</evidence>
<evidence type="ECO:0000256" key="13">
    <source>
        <dbReference type="SAM" id="Phobius"/>
    </source>
</evidence>
<evidence type="ECO:0000259" key="14">
    <source>
        <dbReference type="Pfam" id="PF02163"/>
    </source>
</evidence>
<dbReference type="GO" id="GO:0006508">
    <property type="term" value="P:proteolysis"/>
    <property type="evidence" value="ECO:0007669"/>
    <property type="project" value="UniProtKB-KW"/>
</dbReference>
<protein>
    <submittedName>
        <fullName evidence="15">Peptidase M50</fullName>
    </submittedName>
</protein>
<evidence type="ECO:0000256" key="8">
    <source>
        <dbReference type="ARBA" id="ARBA00022801"/>
    </source>
</evidence>
<dbReference type="PANTHER" id="PTHR35864:SF1">
    <property type="entry name" value="ZINC METALLOPROTEASE YWHC-RELATED"/>
    <property type="match status" value="1"/>
</dbReference>
<evidence type="ECO:0000256" key="9">
    <source>
        <dbReference type="ARBA" id="ARBA00022833"/>
    </source>
</evidence>
<evidence type="ECO:0000313" key="15">
    <source>
        <dbReference type="EMBL" id="AER66902.1"/>
    </source>
</evidence>
<dbReference type="PANTHER" id="PTHR35864">
    <property type="entry name" value="ZINC METALLOPROTEASE MJ0611-RELATED"/>
    <property type="match status" value="1"/>
</dbReference>
<dbReference type="InterPro" id="IPR008915">
    <property type="entry name" value="Peptidase_M50"/>
</dbReference>
<evidence type="ECO:0000256" key="6">
    <source>
        <dbReference type="ARBA" id="ARBA00022692"/>
    </source>
</evidence>
<comment type="subcellular location">
    <subcellularLocation>
        <location evidence="2">Cell membrane</location>
        <topology evidence="2">Multi-pass membrane protein</topology>
    </subcellularLocation>
</comment>
<evidence type="ECO:0000256" key="1">
    <source>
        <dbReference type="ARBA" id="ARBA00001947"/>
    </source>
</evidence>
<keyword evidence="8" id="KW-0378">Hydrolase</keyword>
<keyword evidence="12 13" id="KW-0472">Membrane</keyword>
<dbReference type="KEGG" id="tli:Tlie_1171"/>
<keyword evidence="16" id="KW-1185">Reference proteome</keyword>
<dbReference type="InterPro" id="IPR044537">
    <property type="entry name" value="Rip2-like"/>
</dbReference>
<evidence type="ECO:0000256" key="10">
    <source>
        <dbReference type="ARBA" id="ARBA00022989"/>
    </source>
</evidence>
<sequence>MHFPALGDLILSVPAVLWAITFHEFCHGYVAFKLGDPTAMRAGRLTLNPLAHLDPIGALMLLLFRFGWAKPVPIDTRYFKKPSRDIALVSIAGVTGNFLTAAFCGVLARIIPGKFLILYPALGRFIVLLAVINLGLGVFNLIPIPPLDGSKLLYLVLPPRWLGKFFFLERYSFLILMVLLVSGVIQAIMSPLISIMLRIIF</sequence>
<dbReference type="GO" id="GO:0046872">
    <property type="term" value="F:metal ion binding"/>
    <property type="evidence" value="ECO:0007669"/>
    <property type="project" value="UniProtKB-KW"/>
</dbReference>
<reference evidence="16" key="1">
    <citation type="submission" date="2011-10" db="EMBL/GenBank/DDBJ databases">
        <title>The complete genome of chromosome of Thermovirga lienii DSM 17291.</title>
        <authorList>
            <consortium name="US DOE Joint Genome Institute (JGI-PGF)"/>
            <person name="Lucas S."/>
            <person name="Copeland A."/>
            <person name="Lapidus A."/>
            <person name="Glavina del Rio T."/>
            <person name="Dalin E."/>
            <person name="Tice H."/>
            <person name="Bruce D."/>
            <person name="Goodwin L."/>
            <person name="Pitluck S."/>
            <person name="Peters L."/>
            <person name="Mikhailova N."/>
            <person name="Saunders E."/>
            <person name="Kyrpides N."/>
            <person name="Mavromatis K."/>
            <person name="Ivanova N."/>
            <person name="Last F.I."/>
            <person name="Brettin T."/>
            <person name="Detter J.C."/>
            <person name="Han C."/>
            <person name="Larimer F."/>
            <person name="Land M."/>
            <person name="Hauser L."/>
            <person name="Markowitz V."/>
            <person name="Cheng J.-F."/>
            <person name="Hugenholtz P."/>
            <person name="Woyke T."/>
            <person name="Wu D."/>
            <person name="Spring S."/>
            <person name="Schroeder M."/>
            <person name="Brambilla E.-M."/>
            <person name="Klenk H.-P."/>
            <person name="Eisen J.A."/>
        </authorList>
    </citation>
    <scope>NUCLEOTIDE SEQUENCE [LARGE SCALE GENOMIC DNA]</scope>
    <source>
        <strain evidence="16">ATCC BAA-1197 / DSM 17291 / Cas60314</strain>
    </source>
</reference>
<evidence type="ECO:0000256" key="3">
    <source>
        <dbReference type="ARBA" id="ARBA00007931"/>
    </source>
</evidence>
<feature type="transmembrane region" description="Helical" evidence="13">
    <location>
        <begin position="86"/>
        <end position="110"/>
    </location>
</feature>
<feature type="transmembrane region" description="Helical" evidence="13">
    <location>
        <begin position="122"/>
        <end position="142"/>
    </location>
</feature>
<feature type="domain" description="Peptidase M50" evidence="14">
    <location>
        <begin position="123"/>
        <end position="158"/>
    </location>
</feature>
<comment type="cofactor">
    <cofactor evidence="1">
        <name>Zn(2+)</name>
        <dbReference type="ChEBI" id="CHEBI:29105"/>
    </cofactor>
</comment>
<feature type="transmembrane region" description="Helical" evidence="13">
    <location>
        <begin position="6"/>
        <end position="26"/>
    </location>
</feature>
<dbReference type="STRING" id="580340.Tlie_1171"/>
<dbReference type="HOGENOM" id="CLU_086979_1_1_0"/>
<dbReference type="GO" id="GO:0005886">
    <property type="term" value="C:plasma membrane"/>
    <property type="evidence" value="ECO:0007669"/>
    <property type="project" value="UniProtKB-SubCell"/>
</dbReference>
<dbReference type="Pfam" id="PF02163">
    <property type="entry name" value="Peptidase_M50"/>
    <property type="match status" value="1"/>
</dbReference>
<feature type="transmembrane region" description="Helical" evidence="13">
    <location>
        <begin position="47"/>
        <end position="66"/>
    </location>
</feature>
<dbReference type="EMBL" id="CP003096">
    <property type="protein sequence ID" value="AER66902.1"/>
    <property type="molecule type" value="Genomic_DNA"/>
</dbReference>
<dbReference type="AlphaFoldDB" id="G7V5B9"/>
<dbReference type="eggNOG" id="COG1994">
    <property type="taxonomic scope" value="Bacteria"/>
</dbReference>
<reference evidence="15 16" key="2">
    <citation type="journal article" date="2012" name="Stand. Genomic Sci.">
        <title>Genome sequence of the moderately thermophilic, amino-acid-degrading and sulfur-reducing bacterium Thermovirga lienii type strain (Cas60314(T)).</title>
        <authorList>
            <person name="Goker M."/>
            <person name="Saunders E."/>
            <person name="Lapidus A."/>
            <person name="Nolan M."/>
            <person name="Lucas S."/>
            <person name="Hammon N."/>
            <person name="Deshpande S."/>
            <person name="Cheng J.F."/>
            <person name="Han C."/>
            <person name="Tapia R."/>
            <person name="Goodwin L.A."/>
            <person name="Pitluck S."/>
            <person name="Liolios K."/>
            <person name="Mavromatis K."/>
            <person name="Pagani I."/>
            <person name="Ivanova N."/>
            <person name="Mikhailova N."/>
            <person name="Pati A."/>
            <person name="Chen A."/>
            <person name="Palaniappan K."/>
            <person name="Land M."/>
            <person name="Chang Y.J."/>
            <person name="Jeffries C.D."/>
            <person name="Brambilla E.M."/>
            <person name="Rohde M."/>
            <person name="Spring S."/>
            <person name="Detter J.C."/>
            <person name="Woyke T."/>
            <person name="Bristow J."/>
            <person name="Eisen J.A."/>
            <person name="Markowitz V."/>
            <person name="Hugenholtz P."/>
            <person name="Kyrpides N.C."/>
            <person name="Klenk H.P."/>
        </authorList>
    </citation>
    <scope>NUCLEOTIDE SEQUENCE [LARGE SCALE GENOMIC DNA]</scope>
    <source>
        <strain evidence="16">ATCC BAA-1197 / DSM 17291 / Cas60314</strain>
    </source>
</reference>
<comment type="similarity">
    <text evidence="3">Belongs to the peptidase M50B family.</text>
</comment>
<dbReference type="GO" id="GO:0008237">
    <property type="term" value="F:metallopeptidase activity"/>
    <property type="evidence" value="ECO:0007669"/>
    <property type="project" value="UniProtKB-KW"/>
</dbReference>
<keyword evidence="11" id="KW-0482">Metalloprotease</keyword>
<keyword evidence="5" id="KW-0645">Protease</keyword>
<evidence type="ECO:0000313" key="16">
    <source>
        <dbReference type="Proteomes" id="UP000005868"/>
    </source>
</evidence>
<evidence type="ECO:0000256" key="5">
    <source>
        <dbReference type="ARBA" id="ARBA00022670"/>
    </source>
</evidence>
<evidence type="ECO:0000256" key="4">
    <source>
        <dbReference type="ARBA" id="ARBA00022475"/>
    </source>
</evidence>
<evidence type="ECO:0000256" key="2">
    <source>
        <dbReference type="ARBA" id="ARBA00004651"/>
    </source>
</evidence>
<dbReference type="Proteomes" id="UP000005868">
    <property type="component" value="Chromosome"/>
</dbReference>
<dbReference type="InterPro" id="IPR052348">
    <property type="entry name" value="Metallopeptidase_M50B"/>
</dbReference>
<organism evidence="15 16">
    <name type="scientific">Thermovirga lienii (strain ATCC BAA-1197 / DSM 17291 / Cas60314)</name>
    <dbReference type="NCBI Taxonomy" id="580340"/>
    <lineage>
        <taxon>Bacteria</taxon>
        <taxon>Thermotogati</taxon>
        <taxon>Synergistota</taxon>
        <taxon>Synergistia</taxon>
        <taxon>Synergistales</taxon>
        <taxon>Thermovirgaceae</taxon>
        <taxon>Thermovirga</taxon>
    </lineage>
</organism>